<keyword evidence="4" id="KW-1185">Reference proteome</keyword>
<comment type="caution">
    <text evidence="3">The sequence shown here is derived from an EMBL/GenBank/DDBJ whole genome shotgun (WGS) entry which is preliminary data.</text>
</comment>
<dbReference type="GO" id="GO:0003677">
    <property type="term" value="F:DNA binding"/>
    <property type="evidence" value="ECO:0007669"/>
    <property type="project" value="UniProtKB-KW"/>
</dbReference>
<evidence type="ECO:0000256" key="1">
    <source>
        <dbReference type="ARBA" id="ARBA00023125"/>
    </source>
</evidence>
<dbReference type="AlphaFoldDB" id="A0A3R6WDR1"/>
<proteinExistence type="predicted"/>
<dbReference type="PANTHER" id="PTHR19303:SF57">
    <property type="entry name" value="HTH CENPB-TYPE DOMAIN-CONTAINING PROTEIN"/>
    <property type="match status" value="1"/>
</dbReference>
<evidence type="ECO:0000313" key="3">
    <source>
        <dbReference type="EMBL" id="RHY16613.1"/>
    </source>
</evidence>
<dbReference type="VEuPathDB" id="FungiDB:H310_05144"/>
<dbReference type="EMBL" id="QUSY01003681">
    <property type="protein sequence ID" value="RHY16613.1"/>
    <property type="molecule type" value="Genomic_DNA"/>
</dbReference>
<dbReference type="Proteomes" id="UP000285060">
    <property type="component" value="Unassembled WGS sequence"/>
</dbReference>
<dbReference type="PANTHER" id="PTHR19303">
    <property type="entry name" value="TRANSPOSON"/>
    <property type="match status" value="1"/>
</dbReference>
<organism evidence="3 4">
    <name type="scientific">Aphanomyces invadans</name>
    <dbReference type="NCBI Taxonomy" id="157072"/>
    <lineage>
        <taxon>Eukaryota</taxon>
        <taxon>Sar</taxon>
        <taxon>Stramenopiles</taxon>
        <taxon>Oomycota</taxon>
        <taxon>Saprolegniomycetes</taxon>
        <taxon>Saprolegniales</taxon>
        <taxon>Verrucalvaceae</taxon>
        <taxon>Aphanomyces</taxon>
    </lineage>
</organism>
<dbReference type="VEuPathDB" id="FungiDB:H310_08384"/>
<protein>
    <recommendedName>
        <fullName evidence="2">HTH CENPB-type domain-containing protein</fullName>
    </recommendedName>
</protein>
<sequence length="306" mass="34406">MLHLMALEIAIDVGLTEDEFKAGWHWIHGFKRRHGLSFRAKTRIGQDTNKDGTSNLVAFSERVLLSAVANDVDVIYNADQIGVNYEYLPTKTLNPTKDNTVWVKCGGKTKDRATAMLLADTTGKKHPLFLVMKTSKSTKEDMVQENLNLRQGFGRDTKQVILMWGDFSAHFTDDFVAYAESINVILERVPPRFTWCCQPADVAWIRPQKCSLRERWLVEIRRQVRQDSTMVAWITGSWNAVPEAVILNGFRKCQLLDGAVVDQVDVVESALEENDIADLAANMAIEDTIDPAHDINDGDGSDLVLL</sequence>
<name>A0A3R6WDR1_9STRA</name>
<dbReference type="GO" id="GO:0005634">
    <property type="term" value="C:nucleus"/>
    <property type="evidence" value="ECO:0007669"/>
    <property type="project" value="TreeGrafter"/>
</dbReference>
<reference evidence="3 4" key="1">
    <citation type="submission" date="2018-08" db="EMBL/GenBank/DDBJ databases">
        <title>Aphanomyces genome sequencing and annotation.</title>
        <authorList>
            <person name="Minardi D."/>
            <person name="Oidtmann B."/>
            <person name="Van Der Giezen M."/>
            <person name="Studholme D.J."/>
        </authorList>
    </citation>
    <scope>NUCLEOTIDE SEQUENCE [LARGE SCALE GENOMIC DNA]</scope>
    <source>
        <strain evidence="3 4">NJM0002</strain>
    </source>
</reference>
<feature type="domain" description="HTH CENPB-type" evidence="2">
    <location>
        <begin position="1"/>
        <end position="40"/>
    </location>
</feature>
<accession>A0A3R6WDR1</accession>
<evidence type="ECO:0000259" key="2">
    <source>
        <dbReference type="PROSITE" id="PS51253"/>
    </source>
</evidence>
<dbReference type="InterPro" id="IPR050863">
    <property type="entry name" value="CenT-Element_Derived"/>
</dbReference>
<gene>
    <name evidence="3" type="ORF">DYB32_010624</name>
</gene>
<dbReference type="InterPro" id="IPR006600">
    <property type="entry name" value="HTH_CenpB_DNA-bd_dom"/>
</dbReference>
<dbReference type="PROSITE" id="PS51253">
    <property type="entry name" value="HTH_CENPB"/>
    <property type="match status" value="1"/>
</dbReference>
<dbReference type="Pfam" id="PF03221">
    <property type="entry name" value="HTH_Tnp_Tc5"/>
    <property type="match status" value="1"/>
</dbReference>
<evidence type="ECO:0000313" key="4">
    <source>
        <dbReference type="Proteomes" id="UP000285060"/>
    </source>
</evidence>
<keyword evidence="1" id="KW-0238">DNA-binding</keyword>